<dbReference type="PANTHER" id="PTHR48081">
    <property type="entry name" value="AB HYDROLASE SUPERFAMILY PROTEIN C4A8.06C"/>
    <property type="match status" value="1"/>
</dbReference>
<proteinExistence type="predicted"/>
<keyword evidence="3" id="KW-1185">Reference proteome</keyword>
<dbReference type="PATRIC" id="fig|161896.4.peg.551"/>
<accession>A0A0F6T9W6</accession>
<name>A0A0F6T9W6_9CORY</name>
<gene>
    <name evidence="2" type="ORF">UL81_02800</name>
</gene>
<evidence type="ECO:0000313" key="2">
    <source>
        <dbReference type="EMBL" id="AKE38541.1"/>
    </source>
</evidence>
<dbReference type="KEGG" id="ccj:UL81_02800"/>
<dbReference type="SUPFAM" id="SSF53474">
    <property type="entry name" value="alpha/beta-Hydrolases"/>
    <property type="match status" value="1"/>
</dbReference>
<dbReference type="OrthoDB" id="3181909at2"/>
<dbReference type="AlphaFoldDB" id="A0A0F6T9W6"/>
<dbReference type="STRING" id="161896.UL81_02800"/>
<sequence>MNQPLHTAKDEYSGRPITQDAWTALEEYRTTGAVKFESLEIPFLRDFYVESSRAAALQETVEIEVTDYDRGDYRVRLYDPRPVEQRDDETPAILFAHGGGWTIGNLETHDSPARRLAIASGFPVVAVDYRLAPEHPYPAAIEDCCDALRWLADASSEHGVDASSLNVVGDSAGGQLAAVLANECADDDSLQPLLTQSLIYPAVDLTEERIATGGSYQRIQEGYLLVKSTSSWFINNYVSEVDDRSASDISPLYADLPSSLPATYILTVDNDPLADEGIEYAGKLALAGAKVTHRHLPGYHHGIINSAGTVRAAEEELGNIAEFIRKHNS</sequence>
<dbReference type="EMBL" id="CP011311">
    <property type="protein sequence ID" value="AKE38541.1"/>
    <property type="molecule type" value="Genomic_DNA"/>
</dbReference>
<dbReference type="EC" id="3.1.1.1" evidence="2"/>
<organism evidence="2 3">
    <name type="scientific">Corynebacterium camporealensis</name>
    <dbReference type="NCBI Taxonomy" id="161896"/>
    <lineage>
        <taxon>Bacteria</taxon>
        <taxon>Bacillati</taxon>
        <taxon>Actinomycetota</taxon>
        <taxon>Actinomycetes</taxon>
        <taxon>Mycobacteriales</taxon>
        <taxon>Corynebacteriaceae</taxon>
        <taxon>Corynebacterium</taxon>
    </lineage>
</organism>
<evidence type="ECO:0000313" key="3">
    <source>
        <dbReference type="Proteomes" id="UP000033566"/>
    </source>
</evidence>
<dbReference type="RefSeq" id="WP_035106804.1">
    <property type="nucleotide sequence ID" value="NZ_CP011311.1"/>
</dbReference>
<dbReference type="Pfam" id="PF07859">
    <property type="entry name" value="Abhydrolase_3"/>
    <property type="match status" value="1"/>
</dbReference>
<protein>
    <submittedName>
        <fullName evidence="2">Esterase/lipase</fullName>
        <ecNumber evidence="2">3.1.1.1</ecNumber>
    </submittedName>
</protein>
<keyword evidence="1 2" id="KW-0378">Hydrolase</keyword>
<dbReference type="InterPro" id="IPR029058">
    <property type="entry name" value="AB_hydrolase_fold"/>
</dbReference>
<dbReference type="PANTHER" id="PTHR48081:SF8">
    <property type="entry name" value="ALPHA_BETA HYDROLASE FOLD-3 DOMAIN-CONTAINING PROTEIN-RELATED"/>
    <property type="match status" value="1"/>
</dbReference>
<dbReference type="Proteomes" id="UP000033566">
    <property type="component" value="Chromosome"/>
</dbReference>
<dbReference type="HOGENOM" id="CLU_012494_6_4_11"/>
<dbReference type="GO" id="GO:0106435">
    <property type="term" value="F:carboxylesterase activity"/>
    <property type="evidence" value="ECO:0007669"/>
    <property type="project" value="UniProtKB-EC"/>
</dbReference>
<dbReference type="InterPro" id="IPR050300">
    <property type="entry name" value="GDXG_lipolytic_enzyme"/>
</dbReference>
<dbReference type="InterPro" id="IPR013094">
    <property type="entry name" value="AB_hydrolase_3"/>
</dbReference>
<dbReference type="Gene3D" id="3.40.50.1820">
    <property type="entry name" value="alpha/beta hydrolase"/>
    <property type="match status" value="1"/>
</dbReference>
<reference evidence="2 3" key="1">
    <citation type="journal article" date="2015" name="Genome Announc.">
        <title>Complete Genome Sequence of Corynebacterium camporealensis DSM 44610, Isolated from the Milk of a Manchega Sheep with Subclinical Mastitis.</title>
        <authorList>
            <person name="Ruckert C."/>
            <person name="Albersmeier A."/>
            <person name="Winkler A."/>
            <person name="Tauch A."/>
        </authorList>
    </citation>
    <scope>NUCLEOTIDE SEQUENCE [LARGE SCALE GENOMIC DNA]</scope>
    <source>
        <strain evidence="2 3">DSM 44610</strain>
    </source>
</reference>
<evidence type="ECO:0000256" key="1">
    <source>
        <dbReference type="ARBA" id="ARBA00022801"/>
    </source>
</evidence>